<evidence type="ECO:0000256" key="8">
    <source>
        <dbReference type="SAM" id="SignalP"/>
    </source>
</evidence>
<dbReference type="AlphaFoldDB" id="A0A2A5CFY3"/>
<dbReference type="PANTHER" id="PTHR33938">
    <property type="entry name" value="FERULOYL ESTERASE B-RELATED"/>
    <property type="match status" value="1"/>
</dbReference>
<keyword evidence="6" id="KW-0106">Calcium</keyword>
<evidence type="ECO:0000256" key="5">
    <source>
        <dbReference type="ARBA" id="ARBA00022801"/>
    </source>
</evidence>
<keyword evidence="4 8" id="KW-0732">Signal</keyword>
<keyword evidence="7" id="KW-1015">Disulfide bond</keyword>
<feature type="signal peptide" evidence="8">
    <location>
        <begin position="1"/>
        <end position="23"/>
    </location>
</feature>
<dbReference type="EMBL" id="NVWI01000002">
    <property type="protein sequence ID" value="PCJ42779.1"/>
    <property type="molecule type" value="Genomic_DNA"/>
</dbReference>
<evidence type="ECO:0000256" key="1">
    <source>
        <dbReference type="ARBA" id="ARBA00006249"/>
    </source>
</evidence>
<comment type="similarity">
    <text evidence="1">Belongs to the tannase family.</text>
</comment>
<name>A0A2A5CFY3_9GAMM</name>
<dbReference type="Proteomes" id="UP000228987">
    <property type="component" value="Unassembled WGS sequence"/>
</dbReference>
<evidence type="ECO:0000256" key="6">
    <source>
        <dbReference type="ARBA" id="ARBA00022837"/>
    </source>
</evidence>
<sequence>MLKTIINAGCLISGLFFSSLTLAQGQALACEVLAAQTLAGGTISSAEFFAAGSFTSPSGRGGAAYVDLQAFCRISAVLSPVEDSNIQIEVWMPTQNWNNKLVAVGNGGLAGRISHNALAGAIAEGFAAVSTDTGHEGNSPEFLLDSVLLTDFAYRAIHEMTIAAKSLVTDYYSITPRFTYFNGCSTGGRQALTAAQRYPNDFDGIVAGAPANSTIRMTMQQLWNSRIVNDTPGLDLTADDFAALNSHVLESCDGLDGLEDGLIENPAICMADPSSIEGLSVLEVDALRKIYQGAVNPGTGEVIYPGFAKGSELAWTAMVNREPFGYSNDMQAFVVNQDTEWDFMGLDYSRDLSVLDERVNALGMQAIDPDISEFINHGGKLLLYHGWSDPLISPFNTINYFNAVGATVGSNSEEAVRLFMMSGVNHCAGGPGFDTWSKLQAIDEWRESSEAPNRIDAAHIDGGVVQGTRPLCAYPQVAVYTGSGSTNDAASFQCR</sequence>
<protein>
    <recommendedName>
        <fullName evidence="11">Tannase/feruloyl esterase family alpha/beta hydrolase</fullName>
    </recommendedName>
</protein>
<evidence type="ECO:0000313" key="10">
    <source>
        <dbReference type="Proteomes" id="UP000228987"/>
    </source>
</evidence>
<evidence type="ECO:0000256" key="3">
    <source>
        <dbReference type="ARBA" id="ARBA00022723"/>
    </source>
</evidence>
<dbReference type="Pfam" id="PF07519">
    <property type="entry name" value="Tannase"/>
    <property type="match status" value="1"/>
</dbReference>
<organism evidence="9 10">
    <name type="scientific">SAR86 cluster bacterium</name>
    <dbReference type="NCBI Taxonomy" id="2030880"/>
    <lineage>
        <taxon>Bacteria</taxon>
        <taxon>Pseudomonadati</taxon>
        <taxon>Pseudomonadota</taxon>
        <taxon>Gammaproteobacteria</taxon>
        <taxon>SAR86 cluster</taxon>
    </lineage>
</organism>
<dbReference type="InterPro" id="IPR011118">
    <property type="entry name" value="Tannase/feruloyl_esterase"/>
</dbReference>
<evidence type="ECO:0000313" key="9">
    <source>
        <dbReference type="EMBL" id="PCJ42779.1"/>
    </source>
</evidence>
<proteinExistence type="inferred from homology"/>
<dbReference type="SUPFAM" id="SSF53474">
    <property type="entry name" value="alpha/beta-Hydrolases"/>
    <property type="match status" value="1"/>
</dbReference>
<dbReference type="Gene3D" id="3.40.50.1820">
    <property type="entry name" value="alpha/beta hydrolase"/>
    <property type="match status" value="1"/>
</dbReference>
<keyword evidence="5" id="KW-0378">Hydrolase</keyword>
<dbReference type="GO" id="GO:0046872">
    <property type="term" value="F:metal ion binding"/>
    <property type="evidence" value="ECO:0007669"/>
    <property type="project" value="UniProtKB-KW"/>
</dbReference>
<comment type="caution">
    <text evidence="9">The sequence shown here is derived from an EMBL/GenBank/DDBJ whole genome shotgun (WGS) entry which is preliminary data.</text>
</comment>
<keyword evidence="3" id="KW-0479">Metal-binding</keyword>
<dbReference type="InterPro" id="IPR029058">
    <property type="entry name" value="AB_hydrolase_fold"/>
</dbReference>
<keyword evidence="2" id="KW-0719">Serine esterase</keyword>
<evidence type="ECO:0000256" key="7">
    <source>
        <dbReference type="ARBA" id="ARBA00023157"/>
    </source>
</evidence>
<evidence type="ECO:0008006" key="11">
    <source>
        <dbReference type="Google" id="ProtNLM"/>
    </source>
</evidence>
<accession>A0A2A5CFY3</accession>
<reference evidence="10" key="1">
    <citation type="submission" date="2017-08" db="EMBL/GenBank/DDBJ databases">
        <title>A dynamic microbial community with high functional redundancy inhabits the cold, oxic subseafloor aquifer.</title>
        <authorList>
            <person name="Tully B.J."/>
            <person name="Wheat C.G."/>
            <person name="Glazer B.T."/>
            <person name="Huber J.A."/>
        </authorList>
    </citation>
    <scope>NUCLEOTIDE SEQUENCE [LARGE SCALE GENOMIC DNA]</scope>
</reference>
<gene>
    <name evidence="9" type="ORF">COA71_04560</name>
</gene>
<feature type="chain" id="PRO_5012088349" description="Tannase/feruloyl esterase family alpha/beta hydrolase" evidence="8">
    <location>
        <begin position="24"/>
        <end position="495"/>
    </location>
</feature>
<evidence type="ECO:0000256" key="4">
    <source>
        <dbReference type="ARBA" id="ARBA00022729"/>
    </source>
</evidence>
<dbReference type="PANTHER" id="PTHR33938:SF15">
    <property type="entry name" value="FERULOYL ESTERASE B-RELATED"/>
    <property type="match status" value="1"/>
</dbReference>
<dbReference type="GO" id="GO:0052689">
    <property type="term" value="F:carboxylic ester hydrolase activity"/>
    <property type="evidence" value="ECO:0007669"/>
    <property type="project" value="UniProtKB-KW"/>
</dbReference>
<evidence type="ECO:0000256" key="2">
    <source>
        <dbReference type="ARBA" id="ARBA00022487"/>
    </source>
</evidence>